<dbReference type="Proteomes" id="UP001500454">
    <property type="component" value="Unassembled WGS sequence"/>
</dbReference>
<keyword evidence="2" id="KW-1185">Reference proteome</keyword>
<reference evidence="2" key="1">
    <citation type="journal article" date="2019" name="Int. J. Syst. Evol. Microbiol.">
        <title>The Global Catalogue of Microorganisms (GCM) 10K type strain sequencing project: providing services to taxonomists for standard genome sequencing and annotation.</title>
        <authorList>
            <consortium name="The Broad Institute Genomics Platform"/>
            <consortium name="The Broad Institute Genome Sequencing Center for Infectious Disease"/>
            <person name="Wu L."/>
            <person name="Ma J."/>
        </authorList>
    </citation>
    <scope>NUCLEOTIDE SEQUENCE [LARGE SCALE GENOMIC DNA]</scope>
    <source>
        <strain evidence="2">JCM 17924</strain>
    </source>
</reference>
<accession>A0ABP8JM89</accession>
<name>A0ABP8JM89_9BACT</name>
<sequence length="184" mass="20291">MKPPVISHLLLSLLLCAGCKKEKTPLETLPPATQTGQNRAGCLIDGQAWQPAYVSSTSSGNPFFVSWRRRPSGYALTLTMMRITNSQNMRLVFWVPNIRRAGTFALDQTADPRITSANPPYGQFIDYEPFPGRDYLTGPAAAGTLTITRFDTVARIVSGTFELTPQTDDGQTVRLTDGRFDVTF</sequence>
<gene>
    <name evidence="1" type="ORF">GCM10023186_44220</name>
</gene>
<organism evidence="1 2">
    <name type="scientific">Hymenobacter koreensis</name>
    <dbReference type="NCBI Taxonomy" id="1084523"/>
    <lineage>
        <taxon>Bacteria</taxon>
        <taxon>Pseudomonadati</taxon>
        <taxon>Bacteroidota</taxon>
        <taxon>Cytophagia</taxon>
        <taxon>Cytophagales</taxon>
        <taxon>Hymenobacteraceae</taxon>
        <taxon>Hymenobacter</taxon>
    </lineage>
</organism>
<proteinExistence type="predicted"/>
<dbReference type="EMBL" id="BAABHA010000015">
    <property type="protein sequence ID" value="GAA4393059.1"/>
    <property type="molecule type" value="Genomic_DNA"/>
</dbReference>
<dbReference type="RefSeq" id="WP_345227830.1">
    <property type="nucleotide sequence ID" value="NZ_BAABHA010000015.1"/>
</dbReference>
<evidence type="ECO:0000313" key="1">
    <source>
        <dbReference type="EMBL" id="GAA4393059.1"/>
    </source>
</evidence>
<evidence type="ECO:0000313" key="2">
    <source>
        <dbReference type="Proteomes" id="UP001500454"/>
    </source>
</evidence>
<comment type="caution">
    <text evidence="1">The sequence shown here is derived from an EMBL/GenBank/DDBJ whole genome shotgun (WGS) entry which is preliminary data.</text>
</comment>
<protein>
    <submittedName>
        <fullName evidence="1">Uncharacterized protein</fullName>
    </submittedName>
</protein>